<evidence type="ECO:0000313" key="3">
    <source>
        <dbReference type="Proteomes" id="UP000586722"/>
    </source>
</evidence>
<feature type="domain" description="DAGKc" evidence="1">
    <location>
        <begin position="15"/>
        <end position="146"/>
    </location>
</feature>
<name>A0A7X5F5E9_9HYPH</name>
<protein>
    <submittedName>
        <fullName evidence="2">Diacylglycerol kinase family lipid kinase</fullName>
    </submittedName>
</protein>
<dbReference type="Gene3D" id="3.40.50.10330">
    <property type="entry name" value="Probable inorganic polyphosphate/atp-NAD kinase, domain 1"/>
    <property type="match status" value="1"/>
</dbReference>
<dbReference type="RefSeq" id="WP_161709492.1">
    <property type="nucleotide sequence ID" value="NZ_JAABLQ010000003.1"/>
</dbReference>
<proteinExistence type="predicted"/>
<dbReference type="Pfam" id="PF00781">
    <property type="entry name" value="DAGK_cat"/>
    <property type="match status" value="1"/>
</dbReference>
<dbReference type="SUPFAM" id="SSF111331">
    <property type="entry name" value="NAD kinase/diacylglycerol kinase-like"/>
    <property type="match status" value="1"/>
</dbReference>
<dbReference type="GO" id="GO:0005829">
    <property type="term" value="C:cytosol"/>
    <property type="evidence" value="ECO:0007669"/>
    <property type="project" value="TreeGrafter"/>
</dbReference>
<dbReference type="Proteomes" id="UP000586722">
    <property type="component" value="Unassembled WGS sequence"/>
</dbReference>
<dbReference type="PANTHER" id="PTHR30492:SF0">
    <property type="entry name" value="METHYLGLYOXAL SYNTHASE"/>
    <property type="match status" value="1"/>
</dbReference>
<dbReference type="Pfam" id="PF19279">
    <property type="entry name" value="YegS_C"/>
    <property type="match status" value="1"/>
</dbReference>
<keyword evidence="2" id="KW-0808">Transferase</keyword>
<dbReference type="GO" id="GO:0019242">
    <property type="term" value="P:methylglyoxal biosynthetic process"/>
    <property type="evidence" value="ECO:0007669"/>
    <property type="project" value="InterPro"/>
</dbReference>
<dbReference type="InterPro" id="IPR004363">
    <property type="entry name" value="Methylgl_synth"/>
</dbReference>
<comment type="caution">
    <text evidence="2">The sequence shown here is derived from an EMBL/GenBank/DDBJ whole genome shotgun (WGS) entry which is preliminary data.</text>
</comment>
<dbReference type="PROSITE" id="PS50146">
    <property type="entry name" value="DAGK"/>
    <property type="match status" value="1"/>
</dbReference>
<dbReference type="InterPro" id="IPR045540">
    <property type="entry name" value="YegS/DAGK_C"/>
</dbReference>
<evidence type="ECO:0000313" key="2">
    <source>
        <dbReference type="EMBL" id="NBN80078.1"/>
    </source>
</evidence>
<gene>
    <name evidence="2" type="ORF">GWI72_17510</name>
</gene>
<dbReference type="PANTHER" id="PTHR30492">
    <property type="entry name" value="METHYLGLYOXAL SYNTHASE"/>
    <property type="match status" value="1"/>
</dbReference>
<dbReference type="InterPro" id="IPR001206">
    <property type="entry name" value="Diacylglycerol_kinase_cat_dom"/>
</dbReference>
<keyword evidence="2" id="KW-0418">Kinase</keyword>
<evidence type="ECO:0000259" key="1">
    <source>
        <dbReference type="PROSITE" id="PS50146"/>
    </source>
</evidence>
<keyword evidence="3" id="KW-1185">Reference proteome</keyword>
<organism evidence="2 3">
    <name type="scientific">Pannonibacter tanglangensis</name>
    <dbReference type="NCBI Taxonomy" id="2750084"/>
    <lineage>
        <taxon>Bacteria</taxon>
        <taxon>Pseudomonadati</taxon>
        <taxon>Pseudomonadota</taxon>
        <taxon>Alphaproteobacteria</taxon>
        <taxon>Hyphomicrobiales</taxon>
        <taxon>Stappiaceae</taxon>
        <taxon>Pannonibacter</taxon>
    </lineage>
</organism>
<dbReference type="InterPro" id="IPR016064">
    <property type="entry name" value="NAD/diacylglycerol_kinase_sf"/>
</dbReference>
<dbReference type="GO" id="GO:0008929">
    <property type="term" value="F:methylglyoxal synthase activity"/>
    <property type="evidence" value="ECO:0007669"/>
    <property type="project" value="InterPro"/>
</dbReference>
<sequence length="313" mass="33867">MRTGRLAPAAPETVAMRCVALLNRDGGTLKTTDLGSLSQHIETTFRAAGHDINVRVLRSAEMNEALAALAADPSVEVVIAGGGDGTISAAAEMAWRADKILGVLPAGTMNLFARSLGVPLVLEGAVVALAHAPVARSDLGLIGDRPFVHQVSIGLQADVVHDRDRMRHPSRLAKILASIRAYLRAIFRRKSFRAVLLVDGQRRRGRYSFVVVSNNVYGDGHMPYAGRLDDGLLGVYTAGRLSPLAGARLAADLARGAWRSNPDLMFEPAREVTVKLTRFIRRRKGLIDGELVRLRSQSQIRILPAALKVLRPQ</sequence>
<dbReference type="GO" id="GO:0016301">
    <property type="term" value="F:kinase activity"/>
    <property type="evidence" value="ECO:0007669"/>
    <property type="project" value="UniProtKB-KW"/>
</dbReference>
<dbReference type="EMBL" id="JAABLQ010000003">
    <property type="protein sequence ID" value="NBN80078.1"/>
    <property type="molecule type" value="Genomic_DNA"/>
</dbReference>
<accession>A0A7X5F5E9</accession>
<dbReference type="InterPro" id="IPR017438">
    <property type="entry name" value="ATP-NAD_kinase_N"/>
</dbReference>
<dbReference type="Gene3D" id="2.60.200.40">
    <property type="match status" value="1"/>
</dbReference>
<reference evidence="2 3" key="1">
    <citation type="submission" date="2020-01" db="EMBL/GenBank/DDBJ databases">
        <authorList>
            <person name="Peng S.Y."/>
            <person name="Li J."/>
            <person name="Wang M."/>
            <person name="Wang L."/>
            <person name="Wang C.Q."/>
            <person name="Wang J.R."/>
        </authorList>
    </citation>
    <scope>NUCLEOTIDE SEQUENCE [LARGE SCALE GENOMIC DNA]</scope>
    <source>
        <strain evidence="2 3">XCT-53</strain>
    </source>
</reference>
<dbReference type="SMART" id="SM00046">
    <property type="entry name" value="DAGKc"/>
    <property type="match status" value="1"/>
</dbReference>
<dbReference type="AlphaFoldDB" id="A0A7X5F5E9"/>